<evidence type="ECO:0000256" key="2">
    <source>
        <dbReference type="ARBA" id="ARBA00006472"/>
    </source>
</evidence>
<dbReference type="Gene3D" id="3.30.1360.20">
    <property type="entry name" value="Transcriptional coactivator/pterin dehydratase"/>
    <property type="match status" value="1"/>
</dbReference>
<dbReference type="PANTHER" id="PTHR12599:SF0">
    <property type="entry name" value="PTERIN-4-ALPHA-CARBINOLAMINE DEHYDRATASE"/>
    <property type="match status" value="1"/>
</dbReference>
<gene>
    <name evidence="5" type="ORF">AB4876_17980</name>
</gene>
<evidence type="ECO:0000256" key="3">
    <source>
        <dbReference type="ARBA" id="ARBA00023239"/>
    </source>
</evidence>
<comment type="caution">
    <text evidence="5">The sequence shown here is derived from an EMBL/GenBank/DDBJ whole genome shotgun (WGS) entry which is preliminary data.</text>
</comment>
<evidence type="ECO:0000313" key="5">
    <source>
        <dbReference type="EMBL" id="MEX1670810.1"/>
    </source>
</evidence>
<dbReference type="NCBIfam" id="NF002017">
    <property type="entry name" value="PRK00823.1-2"/>
    <property type="match status" value="1"/>
</dbReference>
<dbReference type="InterPro" id="IPR001533">
    <property type="entry name" value="Pterin_deHydtase"/>
</dbReference>
<protein>
    <recommendedName>
        <fullName evidence="4">Putative pterin-4-alpha-carbinolamine dehydratase</fullName>
        <shortName evidence="4">PHS</shortName>
        <ecNumber evidence="4">4.2.1.96</ecNumber>
    </recommendedName>
    <alternativeName>
        <fullName evidence="4">4-alpha-hydroxy-tetrahydropterin dehydratase</fullName>
    </alternativeName>
    <alternativeName>
        <fullName evidence="4">Pterin carbinolamine dehydratase</fullName>
        <shortName evidence="4">PCD</shortName>
    </alternativeName>
</protein>
<comment type="catalytic activity">
    <reaction evidence="1 4">
        <text>(4aS,6R)-4a-hydroxy-L-erythro-5,6,7,8-tetrahydrobiopterin = (6R)-L-erythro-6,7-dihydrobiopterin + H2O</text>
        <dbReference type="Rhea" id="RHEA:11920"/>
        <dbReference type="ChEBI" id="CHEBI:15377"/>
        <dbReference type="ChEBI" id="CHEBI:15642"/>
        <dbReference type="ChEBI" id="CHEBI:43120"/>
        <dbReference type="EC" id="4.2.1.96"/>
    </reaction>
</comment>
<sequence>MTVKLTEQEVSDALKNLKGWELREGKLCTKLEFENFISAFGFMARVAMRAEKIDHHPEWSNVYKTVNIALTTHDSGGLTAKDLALAEAIKQELEH</sequence>
<proteinExistence type="inferred from homology"/>
<accession>A0ABV3UAL9</accession>
<dbReference type="EMBL" id="JBFRYA010000022">
    <property type="protein sequence ID" value="MEX1670810.1"/>
    <property type="molecule type" value="Genomic_DNA"/>
</dbReference>
<dbReference type="Pfam" id="PF01329">
    <property type="entry name" value="Pterin_4a"/>
    <property type="match status" value="1"/>
</dbReference>
<dbReference type="HAMAP" id="MF_00434">
    <property type="entry name" value="Pterin_4_alpha"/>
    <property type="match status" value="1"/>
</dbReference>
<dbReference type="GO" id="GO:0008124">
    <property type="term" value="F:4-alpha-hydroxytetrahydrobiopterin dehydratase activity"/>
    <property type="evidence" value="ECO:0007669"/>
    <property type="project" value="UniProtKB-EC"/>
</dbReference>
<dbReference type="PANTHER" id="PTHR12599">
    <property type="entry name" value="PTERIN-4-ALPHA-CARBINOLAMINE DEHYDRATASE"/>
    <property type="match status" value="1"/>
</dbReference>
<comment type="similarity">
    <text evidence="2 4">Belongs to the pterin-4-alpha-carbinolamine dehydratase family.</text>
</comment>
<reference evidence="5 6" key="1">
    <citation type="journal article" date="2011" name="Int. J. Syst. Evol. Microbiol.">
        <title>Zhongshania antarctica gen. nov., sp. nov. and Zhongshania guokunii sp. nov., gammaproteobacteria respectively isolated from coastal attached (fast) ice and surface seawater of the Antarctic.</title>
        <authorList>
            <person name="Li H.J."/>
            <person name="Zhang X.Y."/>
            <person name="Chen C.X."/>
            <person name="Zhang Y.J."/>
            <person name="Gao Z.M."/>
            <person name="Yu Y."/>
            <person name="Chen X.L."/>
            <person name="Chen B."/>
            <person name="Zhang Y.Z."/>
        </authorList>
    </citation>
    <scope>NUCLEOTIDE SEQUENCE [LARGE SCALE GENOMIC DNA]</scope>
    <source>
        <strain evidence="5 6">ZS6-22T</strain>
    </source>
</reference>
<dbReference type="NCBIfam" id="NF002018">
    <property type="entry name" value="PRK00823.1-3"/>
    <property type="match status" value="1"/>
</dbReference>
<dbReference type="EC" id="4.2.1.96" evidence="4"/>
<dbReference type="RefSeq" id="WP_368383109.1">
    <property type="nucleotide sequence ID" value="NZ_JBFRYA010000022.1"/>
</dbReference>
<dbReference type="InterPro" id="IPR036428">
    <property type="entry name" value="PCD_sf"/>
</dbReference>
<dbReference type="SUPFAM" id="SSF55248">
    <property type="entry name" value="PCD-like"/>
    <property type="match status" value="1"/>
</dbReference>
<evidence type="ECO:0000256" key="1">
    <source>
        <dbReference type="ARBA" id="ARBA00001554"/>
    </source>
</evidence>
<organism evidence="5 6">
    <name type="scientific">Zhongshania guokunii</name>
    <dbReference type="NCBI Taxonomy" id="641783"/>
    <lineage>
        <taxon>Bacteria</taxon>
        <taxon>Pseudomonadati</taxon>
        <taxon>Pseudomonadota</taxon>
        <taxon>Gammaproteobacteria</taxon>
        <taxon>Cellvibrionales</taxon>
        <taxon>Spongiibacteraceae</taxon>
        <taxon>Zhongshania</taxon>
    </lineage>
</organism>
<evidence type="ECO:0000256" key="4">
    <source>
        <dbReference type="HAMAP-Rule" id="MF_00434"/>
    </source>
</evidence>
<evidence type="ECO:0000313" key="6">
    <source>
        <dbReference type="Proteomes" id="UP001557485"/>
    </source>
</evidence>
<name>A0ABV3UAL9_9GAMM</name>
<keyword evidence="6" id="KW-1185">Reference proteome</keyword>
<dbReference type="Proteomes" id="UP001557485">
    <property type="component" value="Unassembled WGS sequence"/>
</dbReference>
<keyword evidence="3 4" id="KW-0456">Lyase</keyword>